<sequence>MDLPKLDVLLSPVEFEALPGRDLSTTCCVVFDVLRATSTMTVALANGAIGILPCGTIDEALAAREAYPDLLLAGERGGLRITAEVSGSVDFDLGNSPREMVAEAISGRQLAMTTTNGTRALKACAGARRIWIGGFLNLSALGQAIHESRPERLLLICAGTGEVEASEDVIGAGALCDLLWDDLGQSASDAALIARDHYLNSCDQLYESISQAKNAQRLLSIPDLADDVEFCLQRDTYPVVGEMRSNGWVSA</sequence>
<keyword evidence="4" id="KW-0378">Hydrolase</keyword>
<protein>
    <recommendedName>
        <fullName evidence="3">2-phosphosulfolactate phosphatase</fullName>
        <ecNumber evidence="3">3.1.3.71</ecNumber>
    </recommendedName>
</protein>
<dbReference type="GO" id="GO:0000287">
    <property type="term" value="F:magnesium ion binding"/>
    <property type="evidence" value="ECO:0007669"/>
    <property type="project" value="InterPro"/>
</dbReference>
<comment type="cofactor">
    <cofactor evidence="1">
        <name>Mg(2+)</name>
        <dbReference type="ChEBI" id="CHEBI:18420"/>
    </cofactor>
</comment>
<evidence type="ECO:0000256" key="3">
    <source>
        <dbReference type="ARBA" id="ARBA00012953"/>
    </source>
</evidence>
<reference evidence="7" key="1">
    <citation type="submission" date="2018-05" db="EMBL/GenBank/DDBJ databases">
        <authorList>
            <person name="Lanie J.A."/>
            <person name="Ng W.-L."/>
            <person name="Kazmierczak K.M."/>
            <person name="Andrzejewski T.M."/>
            <person name="Davidsen T.M."/>
            <person name="Wayne K.J."/>
            <person name="Tettelin H."/>
            <person name="Glass J.I."/>
            <person name="Rusch D."/>
            <person name="Podicherti R."/>
            <person name="Tsui H.-C.T."/>
            <person name="Winkler M.E."/>
        </authorList>
    </citation>
    <scope>NUCLEOTIDE SEQUENCE</scope>
</reference>
<evidence type="ECO:0000313" key="7">
    <source>
        <dbReference type="EMBL" id="SVB46902.1"/>
    </source>
</evidence>
<dbReference type="EC" id="3.1.3.71" evidence="3"/>
<comment type="similarity">
    <text evidence="2">Belongs to the ComB family.</text>
</comment>
<organism evidence="7">
    <name type="scientific">marine metagenome</name>
    <dbReference type="NCBI Taxonomy" id="408172"/>
    <lineage>
        <taxon>unclassified sequences</taxon>
        <taxon>metagenomes</taxon>
        <taxon>ecological metagenomes</taxon>
    </lineage>
</organism>
<dbReference type="PANTHER" id="PTHR37311:SF1">
    <property type="entry name" value="2-PHOSPHOSULFOLACTATE PHOSPHATASE-RELATED"/>
    <property type="match status" value="1"/>
</dbReference>
<dbReference type="SUPFAM" id="SSF142823">
    <property type="entry name" value="ComB-like"/>
    <property type="match status" value="1"/>
</dbReference>
<dbReference type="EMBL" id="UINC01043200">
    <property type="protein sequence ID" value="SVB46902.1"/>
    <property type="molecule type" value="Genomic_DNA"/>
</dbReference>
<dbReference type="Gene3D" id="3.90.1560.10">
    <property type="entry name" value="ComB-like"/>
    <property type="match status" value="1"/>
</dbReference>
<proteinExistence type="inferred from homology"/>
<name>A0A382E963_9ZZZZ</name>
<evidence type="ECO:0000256" key="5">
    <source>
        <dbReference type="ARBA" id="ARBA00022842"/>
    </source>
</evidence>
<evidence type="ECO:0000256" key="4">
    <source>
        <dbReference type="ARBA" id="ARBA00022801"/>
    </source>
</evidence>
<dbReference type="GO" id="GO:0050545">
    <property type="term" value="F:sulfopyruvate decarboxylase activity"/>
    <property type="evidence" value="ECO:0007669"/>
    <property type="project" value="TreeGrafter"/>
</dbReference>
<gene>
    <name evidence="7" type="ORF">METZ01_LOCUS199756</name>
</gene>
<accession>A0A382E963</accession>
<comment type="catalytic activity">
    <reaction evidence="6">
        <text>(2R)-O-phospho-3-sulfolactate + H2O = (2R)-3-sulfolactate + phosphate</text>
        <dbReference type="Rhea" id="RHEA:23416"/>
        <dbReference type="ChEBI" id="CHEBI:15377"/>
        <dbReference type="ChEBI" id="CHEBI:15597"/>
        <dbReference type="ChEBI" id="CHEBI:43474"/>
        <dbReference type="ChEBI" id="CHEBI:58738"/>
        <dbReference type="EC" id="3.1.3.71"/>
    </reaction>
</comment>
<evidence type="ECO:0000256" key="1">
    <source>
        <dbReference type="ARBA" id="ARBA00001946"/>
    </source>
</evidence>
<dbReference type="PANTHER" id="PTHR37311">
    <property type="entry name" value="2-PHOSPHOSULFOLACTATE PHOSPHATASE-RELATED"/>
    <property type="match status" value="1"/>
</dbReference>
<dbReference type="GO" id="GO:0050532">
    <property type="term" value="F:2-phosphosulfolactate phosphatase activity"/>
    <property type="evidence" value="ECO:0007669"/>
    <property type="project" value="UniProtKB-EC"/>
</dbReference>
<evidence type="ECO:0000256" key="6">
    <source>
        <dbReference type="ARBA" id="ARBA00033711"/>
    </source>
</evidence>
<evidence type="ECO:0000256" key="2">
    <source>
        <dbReference type="ARBA" id="ARBA00009997"/>
    </source>
</evidence>
<dbReference type="AlphaFoldDB" id="A0A382E963"/>
<dbReference type="InterPro" id="IPR005238">
    <property type="entry name" value="ComB-like"/>
</dbReference>
<keyword evidence="5" id="KW-0460">Magnesium</keyword>
<dbReference type="InterPro" id="IPR036702">
    <property type="entry name" value="ComB-like_sf"/>
</dbReference>
<dbReference type="Pfam" id="PF04029">
    <property type="entry name" value="2-ph_phosp"/>
    <property type="match status" value="1"/>
</dbReference>